<accession>A0AA45C7H0</accession>
<dbReference type="PROSITE" id="PS01229">
    <property type="entry name" value="COF_2"/>
    <property type="match status" value="1"/>
</dbReference>
<evidence type="ECO:0008006" key="3">
    <source>
        <dbReference type="Google" id="ProtNLM"/>
    </source>
</evidence>
<dbReference type="Gene3D" id="3.40.50.1000">
    <property type="entry name" value="HAD superfamily/HAD-like"/>
    <property type="match status" value="1"/>
</dbReference>
<dbReference type="PANTHER" id="PTHR10000:SF8">
    <property type="entry name" value="HAD SUPERFAMILY HYDROLASE-LIKE, TYPE 3"/>
    <property type="match status" value="1"/>
</dbReference>
<name>A0AA45C7H0_9BACT</name>
<dbReference type="PROSITE" id="PS01228">
    <property type="entry name" value="COF_1"/>
    <property type="match status" value="1"/>
</dbReference>
<comment type="caution">
    <text evidence="1">The sequence shown here is derived from an EMBL/GenBank/DDBJ whole genome shotgun (WGS) entry which is preliminary data.</text>
</comment>
<dbReference type="InterPro" id="IPR000150">
    <property type="entry name" value="Cof"/>
</dbReference>
<keyword evidence="2" id="KW-1185">Reference proteome</keyword>
<dbReference type="AlphaFoldDB" id="A0AA45C7H0"/>
<dbReference type="Pfam" id="PF08282">
    <property type="entry name" value="Hydrolase_3"/>
    <property type="match status" value="1"/>
</dbReference>
<dbReference type="InterPro" id="IPR023214">
    <property type="entry name" value="HAD_sf"/>
</dbReference>
<dbReference type="SFLD" id="SFLDG01140">
    <property type="entry name" value="C2.B:_Phosphomannomutase_and_P"/>
    <property type="match status" value="1"/>
</dbReference>
<evidence type="ECO:0000313" key="2">
    <source>
        <dbReference type="Proteomes" id="UP000245921"/>
    </source>
</evidence>
<dbReference type="InterPro" id="IPR006379">
    <property type="entry name" value="HAD-SF_hydro_IIB"/>
</dbReference>
<organism evidence="1 2">
    <name type="scientific">Oceanotoga teriensis</name>
    <dbReference type="NCBI Taxonomy" id="515440"/>
    <lineage>
        <taxon>Bacteria</taxon>
        <taxon>Thermotogati</taxon>
        <taxon>Thermotogota</taxon>
        <taxon>Thermotogae</taxon>
        <taxon>Petrotogales</taxon>
        <taxon>Petrotogaceae</taxon>
        <taxon>Oceanotoga</taxon>
    </lineage>
</organism>
<dbReference type="Proteomes" id="UP000245921">
    <property type="component" value="Unassembled WGS sequence"/>
</dbReference>
<dbReference type="SFLD" id="SFLDS00003">
    <property type="entry name" value="Haloacid_Dehalogenase"/>
    <property type="match status" value="1"/>
</dbReference>
<gene>
    <name evidence="1" type="ORF">C7380_10687</name>
</gene>
<dbReference type="InterPro" id="IPR036412">
    <property type="entry name" value="HAD-like_sf"/>
</dbReference>
<dbReference type="Gene3D" id="3.30.1240.10">
    <property type="match status" value="1"/>
</dbReference>
<protein>
    <recommendedName>
        <fullName evidence="3">Cof subfamily protein (Haloacid dehalogenase superfamily)/HAD superfamily hydrolase (TIGR01484 family)</fullName>
    </recommendedName>
</protein>
<proteinExistence type="predicted"/>
<sequence length="273" mass="31466">MVKKMIKLIALDLDGTLLNSQGKITEKTIQTIKKAQNMNKIITLSSGRTKKGLEEYIKILKLNNTNSFIIANTGSYIYELNTNQIIHMATIDINIAKNIYEKTKTENIQICMYDEETLYYYGDKPNEALKKDASILKMNTKYIDIYKKENQTKKFGRINIMGTKENIEKSLKKIDKEILKNYYTVWNIESSFEILNKKANKANALKILAKYLKIEKEEIMAIGDNNNDKEMLEYVENSVAMGNSNQKIKKICKYTTKTNDQDGVAHAINKWAL</sequence>
<dbReference type="NCBIfam" id="TIGR01484">
    <property type="entry name" value="HAD-SF-IIB"/>
    <property type="match status" value="1"/>
</dbReference>
<dbReference type="PANTHER" id="PTHR10000">
    <property type="entry name" value="PHOSPHOSERINE PHOSPHATASE"/>
    <property type="match status" value="1"/>
</dbReference>
<dbReference type="GO" id="GO:0000287">
    <property type="term" value="F:magnesium ion binding"/>
    <property type="evidence" value="ECO:0007669"/>
    <property type="project" value="TreeGrafter"/>
</dbReference>
<dbReference type="CDD" id="cd07516">
    <property type="entry name" value="HAD_Pase"/>
    <property type="match status" value="1"/>
</dbReference>
<dbReference type="NCBIfam" id="TIGR00099">
    <property type="entry name" value="Cof-subfamily"/>
    <property type="match status" value="1"/>
</dbReference>
<dbReference type="GO" id="GO:0005829">
    <property type="term" value="C:cytosol"/>
    <property type="evidence" value="ECO:0007669"/>
    <property type="project" value="TreeGrafter"/>
</dbReference>
<reference evidence="1 2" key="1">
    <citation type="submission" date="2018-05" db="EMBL/GenBank/DDBJ databases">
        <title>Genomic Encyclopedia of Type Strains, Phase IV (KMG-IV): sequencing the most valuable type-strain genomes for metagenomic binning, comparative biology and taxonomic classification.</title>
        <authorList>
            <person name="Goeker M."/>
        </authorList>
    </citation>
    <scope>NUCLEOTIDE SEQUENCE [LARGE SCALE GENOMIC DNA]</scope>
    <source>
        <strain evidence="1 2">DSM 24906</strain>
    </source>
</reference>
<dbReference type="EMBL" id="QGGI01000006">
    <property type="protein sequence ID" value="PWJ95279.1"/>
    <property type="molecule type" value="Genomic_DNA"/>
</dbReference>
<dbReference type="GO" id="GO:0016791">
    <property type="term" value="F:phosphatase activity"/>
    <property type="evidence" value="ECO:0007669"/>
    <property type="project" value="TreeGrafter"/>
</dbReference>
<evidence type="ECO:0000313" key="1">
    <source>
        <dbReference type="EMBL" id="PWJ95279.1"/>
    </source>
</evidence>
<dbReference type="SUPFAM" id="SSF56784">
    <property type="entry name" value="HAD-like"/>
    <property type="match status" value="1"/>
</dbReference>